<keyword evidence="2" id="KW-1185">Reference proteome</keyword>
<dbReference type="EMBL" id="KN832003">
    <property type="protein sequence ID" value="KIN99624.1"/>
    <property type="molecule type" value="Genomic_DNA"/>
</dbReference>
<protein>
    <submittedName>
        <fullName evidence="1">Uncharacterized protein</fullName>
    </submittedName>
</protein>
<organism evidence="1 2">
    <name type="scientific">Pisolithus tinctorius Marx 270</name>
    <dbReference type="NCBI Taxonomy" id="870435"/>
    <lineage>
        <taxon>Eukaryota</taxon>
        <taxon>Fungi</taxon>
        <taxon>Dikarya</taxon>
        <taxon>Basidiomycota</taxon>
        <taxon>Agaricomycotina</taxon>
        <taxon>Agaricomycetes</taxon>
        <taxon>Agaricomycetidae</taxon>
        <taxon>Boletales</taxon>
        <taxon>Sclerodermatineae</taxon>
        <taxon>Pisolithaceae</taxon>
        <taxon>Pisolithus</taxon>
    </lineage>
</organism>
<dbReference type="InParanoid" id="A0A0C3NEX6"/>
<name>A0A0C3NEX6_PISTI</name>
<dbReference type="Proteomes" id="UP000054217">
    <property type="component" value="Unassembled WGS sequence"/>
</dbReference>
<sequence length="148" mass="15869">MSSSGALQRRSHNYARSLGDIRSHIRGGILAIVYLTLGTAARPVEVQVTWCSSVFTAITLVTDDLFPCRKLPVGGEPVTCHRPGKRTFFDSPTNKLIIGREASMDCVDTNVSPTTLVEGITLGGTSSFSGPTLVCTATAYPFINHQIV</sequence>
<evidence type="ECO:0000313" key="1">
    <source>
        <dbReference type="EMBL" id="KIN99624.1"/>
    </source>
</evidence>
<reference evidence="1 2" key="1">
    <citation type="submission" date="2014-04" db="EMBL/GenBank/DDBJ databases">
        <authorList>
            <consortium name="DOE Joint Genome Institute"/>
            <person name="Kuo A."/>
            <person name="Kohler A."/>
            <person name="Costa M.D."/>
            <person name="Nagy L.G."/>
            <person name="Floudas D."/>
            <person name="Copeland A."/>
            <person name="Barry K.W."/>
            <person name="Cichocki N."/>
            <person name="Veneault-Fourrey C."/>
            <person name="LaButti K."/>
            <person name="Lindquist E.A."/>
            <person name="Lipzen A."/>
            <person name="Lundell T."/>
            <person name="Morin E."/>
            <person name="Murat C."/>
            <person name="Sun H."/>
            <person name="Tunlid A."/>
            <person name="Henrissat B."/>
            <person name="Grigoriev I.V."/>
            <person name="Hibbett D.S."/>
            <person name="Martin F."/>
            <person name="Nordberg H.P."/>
            <person name="Cantor M.N."/>
            <person name="Hua S.X."/>
        </authorList>
    </citation>
    <scope>NUCLEOTIDE SEQUENCE [LARGE SCALE GENOMIC DNA]</scope>
    <source>
        <strain evidence="1 2">Marx 270</strain>
    </source>
</reference>
<dbReference type="HOGENOM" id="CLU_1759573_0_0_1"/>
<evidence type="ECO:0000313" key="2">
    <source>
        <dbReference type="Proteomes" id="UP000054217"/>
    </source>
</evidence>
<dbReference type="AlphaFoldDB" id="A0A0C3NEX6"/>
<gene>
    <name evidence="1" type="ORF">M404DRAFT_808627</name>
</gene>
<proteinExistence type="predicted"/>
<accession>A0A0C3NEX6</accession>
<reference evidence="2" key="2">
    <citation type="submission" date="2015-01" db="EMBL/GenBank/DDBJ databases">
        <title>Evolutionary Origins and Diversification of the Mycorrhizal Mutualists.</title>
        <authorList>
            <consortium name="DOE Joint Genome Institute"/>
            <consortium name="Mycorrhizal Genomics Consortium"/>
            <person name="Kohler A."/>
            <person name="Kuo A."/>
            <person name="Nagy L.G."/>
            <person name="Floudas D."/>
            <person name="Copeland A."/>
            <person name="Barry K.W."/>
            <person name="Cichocki N."/>
            <person name="Veneault-Fourrey C."/>
            <person name="LaButti K."/>
            <person name="Lindquist E.A."/>
            <person name="Lipzen A."/>
            <person name="Lundell T."/>
            <person name="Morin E."/>
            <person name="Murat C."/>
            <person name="Riley R."/>
            <person name="Ohm R."/>
            <person name="Sun H."/>
            <person name="Tunlid A."/>
            <person name="Henrissat B."/>
            <person name="Grigoriev I.V."/>
            <person name="Hibbett D.S."/>
            <person name="Martin F."/>
        </authorList>
    </citation>
    <scope>NUCLEOTIDE SEQUENCE [LARGE SCALE GENOMIC DNA]</scope>
    <source>
        <strain evidence="2">Marx 270</strain>
    </source>
</reference>